<keyword evidence="6" id="KW-0732">Signal</keyword>
<feature type="domain" description="NAC" evidence="7">
    <location>
        <begin position="1"/>
        <end position="117"/>
    </location>
</feature>
<sequence>MVKIRVMMKAVILYFFSTLKPLVNFQKSGRKQRAVENGTWSGEAHPAKIFSPGTENVIGCKRYFTFTWKDNPVTIEKRRKIDSSASGRWAMHEYSLLDSFYQDNNKKEYVICRIKRIKRGKRSFASIAPQPQPQSVVPLVSKKPSPPVPVPGQSSSLPATSVYETGSSSSTQSSVYEVGSSPSAPPSTNMEPLILRRGIHCDMNGFNYSSEKMEPLILMGGIHCDMNGFNYSAANMAPSIDKVQPQPLNCSKAGLSSSQSSGSIVQQPTLLEEFRCGMEMFDHSSKNVTPGISNFFHVADNYSTDDEFALLLDELLNSPETDKEWDGDSNLKSVVACCCYAI</sequence>
<dbReference type="Pfam" id="PF02365">
    <property type="entry name" value="NAM"/>
    <property type="match status" value="1"/>
</dbReference>
<evidence type="ECO:0000256" key="6">
    <source>
        <dbReference type="SAM" id="SignalP"/>
    </source>
</evidence>
<reference evidence="8 9" key="1">
    <citation type="journal article" date="2018" name="Science">
        <title>The opium poppy genome and morphinan production.</title>
        <authorList>
            <person name="Guo L."/>
            <person name="Winzer T."/>
            <person name="Yang X."/>
            <person name="Li Y."/>
            <person name="Ning Z."/>
            <person name="He Z."/>
            <person name="Teodor R."/>
            <person name="Lu Y."/>
            <person name="Bowser T.A."/>
            <person name="Graham I.A."/>
            <person name="Ye K."/>
        </authorList>
    </citation>
    <scope>NUCLEOTIDE SEQUENCE [LARGE SCALE GENOMIC DNA]</scope>
    <source>
        <strain evidence="9">cv. HN1</strain>
        <tissue evidence="8">Leaves</tissue>
    </source>
</reference>
<feature type="region of interest" description="Disordered" evidence="5">
    <location>
        <begin position="125"/>
        <end position="190"/>
    </location>
</feature>
<dbReference type="InterPro" id="IPR003441">
    <property type="entry name" value="NAC-dom"/>
</dbReference>
<dbReference type="AlphaFoldDB" id="A0A4Y7ILD7"/>
<dbReference type="GO" id="GO:0003677">
    <property type="term" value="F:DNA binding"/>
    <property type="evidence" value="ECO:0007669"/>
    <property type="project" value="UniProtKB-KW"/>
</dbReference>
<gene>
    <name evidence="8" type="ORF">C5167_017340</name>
</gene>
<feature type="chain" id="PRO_5021478527" description="NAC domain-containing protein" evidence="6">
    <location>
        <begin position="26"/>
        <end position="342"/>
    </location>
</feature>
<organism evidence="8 9">
    <name type="scientific">Papaver somniferum</name>
    <name type="common">Opium poppy</name>
    <dbReference type="NCBI Taxonomy" id="3469"/>
    <lineage>
        <taxon>Eukaryota</taxon>
        <taxon>Viridiplantae</taxon>
        <taxon>Streptophyta</taxon>
        <taxon>Embryophyta</taxon>
        <taxon>Tracheophyta</taxon>
        <taxon>Spermatophyta</taxon>
        <taxon>Magnoliopsida</taxon>
        <taxon>Ranunculales</taxon>
        <taxon>Papaveraceae</taxon>
        <taxon>Papaveroideae</taxon>
        <taxon>Papaver</taxon>
    </lineage>
</organism>
<evidence type="ECO:0000259" key="7">
    <source>
        <dbReference type="PROSITE" id="PS51005"/>
    </source>
</evidence>
<keyword evidence="3" id="KW-0804">Transcription</keyword>
<protein>
    <recommendedName>
        <fullName evidence="7">NAC domain-containing protein</fullName>
    </recommendedName>
</protein>
<dbReference type="EMBL" id="CM010716">
    <property type="protein sequence ID" value="RZC48916.1"/>
    <property type="molecule type" value="Genomic_DNA"/>
</dbReference>
<name>A0A4Y7ILD7_PAPSO</name>
<evidence type="ECO:0000313" key="8">
    <source>
        <dbReference type="EMBL" id="RZC48916.1"/>
    </source>
</evidence>
<evidence type="ECO:0000256" key="2">
    <source>
        <dbReference type="ARBA" id="ARBA00023125"/>
    </source>
</evidence>
<proteinExistence type="predicted"/>
<feature type="compositionally biased region" description="Low complexity" evidence="5">
    <location>
        <begin position="151"/>
        <end position="181"/>
    </location>
</feature>
<dbReference type="PROSITE" id="PS51005">
    <property type="entry name" value="NAC"/>
    <property type="match status" value="1"/>
</dbReference>
<evidence type="ECO:0000256" key="3">
    <source>
        <dbReference type="ARBA" id="ARBA00023163"/>
    </source>
</evidence>
<dbReference type="Proteomes" id="UP000316621">
    <property type="component" value="Chromosome 2"/>
</dbReference>
<dbReference type="Gene3D" id="2.170.150.80">
    <property type="entry name" value="NAC domain"/>
    <property type="match status" value="1"/>
</dbReference>
<evidence type="ECO:0000256" key="5">
    <source>
        <dbReference type="SAM" id="MobiDB-lite"/>
    </source>
</evidence>
<feature type="compositionally biased region" description="Low complexity" evidence="5">
    <location>
        <begin position="133"/>
        <end position="143"/>
    </location>
</feature>
<evidence type="ECO:0000256" key="1">
    <source>
        <dbReference type="ARBA" id="ARBA00023015"/>
    </source>
</evidence>
<dbReference type="SUPFAM" id="SSF101941">
    <property type="entry name" value="NAC domain"/>
    <property type="match status" value="1"/>
</dbReference>
<dbReference type="GO" id="GO:0006355">
    <property type="term" value="P:regulation of DNA-templated transcription"/>
    <property type="evidence" value="ECO:0007669"/>
    <property type="project" value="InterPro"/>
</dbReference>
<keyword evidence="2" id="KW-0238">DNA-binding</keyword>
<feature type="signal peptide" evidence="6">
    <location>
        <begin position="1"/>
        <end position="25"/>
    </location>
</feature>
<dbReference type="Gramene" id="RZC48916">
    <property type="protein sequence ID" value="RZC48916"/>
    <property type="gene ID" value="C5167_017340"/>
</dbReference>
<accession>A0A4Y7ILD7</accession>
<dbReference type="InterPro" id="IPR036093">
    <property type="entry name" value="NAC_dom_sf"/>
</dbReference>
<keyword evidence="4" id="KW-0539">Nucleus</keyword>
<evidence type="ECO:0000256" key="4">
    <source>
        <dbReference type="ARBA" id="ARBA00023242"/>
    </source>
</evidence>
<keyword evidence="1" id="KW-0805">Transcription regulation</keyword>
<keyword evidence="9" id="KW-1185">Reference proteome</keyword>
<evidence type="ECO:0000313" key="9">
    <source>
        <dbReference type="Proteomes" id="UP000316621"/>
    </source>
</evidence>